<evidence type="ECO:0000256" key="1">
    <source>
        <dbReference type="ARBA" id="ARBA00001946"/>
    </source>
</evidence>
<comment type="caution">
    <text evidence="7">The sequence shown here is derived from an EMBL/GenBank/DDBJ whole genome shotgun (WGS) entry which is preliminary data.</text>
</comment>
<gene>
    <name evidence="7" type="ORF">HC031_18725</name>
</gene>
<comment type="cofactor">
    <cofactor evidence="1">
        <name>Mg(2+)</name>
        <dbReference type="ChEBI" id="CHEBI:18420"/>
    </cofactor>
</comment>
<proteinExistence type="inferred from homology"/>
<name>A0ABX0Y2R8_9ACTN</name>
<keyword evidence="8" id="KW-1185">Reference proteome</keyword>
<dbReference type="InterPro" id="IPR020084">
    <property type="entry name" value="NUDIX_hydrolase_CS"/>
</dbReference>
<protein>
    <submittedName>
        <fullName evidence="7">NUDIX domain-containing protein</fullName>
    </submittedName>
</protein>
<dbReference type="PANTHER" id="PTHR43046">
    <property type="entry name" value="GDP-MANNOSE MANNOSYL HYDROLASE"/>
    <property type="match status" value="1"/>
</dbReference>
<sequence length="181" mass="19677">MCPGGTGTQDTRRLPDQSGRSGPHCPYSDHMSPAVLRLASVLLVNQDGAILLQLREPDARMDPDRWGLPGGHVEAGEDPAVAARRELYEETGLGVHGDLTLFAHESFPARLTPGMRIDWHVFYGAARASQEDLVLGEGAALRFFAPSEALALPLASRVDRVVPTFLRSAEHRAILRDLGHL</sequence>
<feature type="region of interest" description="Disordered" evidence="5">
    <location>
        <begin position="1"/>
        <end position="27"/>
    </location>
</feature>
<evidence type="ECO:0000256" key="5">
    <source>
        <dbReference type="SAM" id="MobiDB-lite"/>
    </source>
</evidence>
<dbReference type="Proteomes" id="UP000722989">
    <property type="component" value="Unassembled WGS sequence"/>
</dbReference>
<dbReference type="InterPro" id="IPR020476">
    <property type="entry name" value="Nudix_hydrolase"/>
</dbReference>
<accession>A0ABX0Y2R8</accession>
<evidence type="ECO:0000256" key="2">
    <source>
        <dbReference type="ARBA" id="ARBA00005582"/>
    </source>
</evidence>
<dbReference type="InterPro" id="IPR015797">
    <property type="entry name" value="NUDIX_hydrolase-like_dom_sf"/>
</dbReference>
<evidence type="ECO:0000259" key="6">
    <source>
        <dbReference type="PROSITE" id="PS51462"/>
    </source>
</evidence>
<dbReference type="Pfam" id="PF00293">
    <property type="entry name" value="NUDIX"/>
    <property type="match status" value="1"/>
</dbReference>
<dbReference type="PROSITE" id="PS00893">
    <property type="entry name" value="NUDIX_BOX"/>
    <property type="match status" value="1"/>
</dbReference>
<dbReference type="InterPro" id="IPR000086">
    <property type="entry name" value="NUDIX_hydrolase_dom"/>
</dbReference>
<dbReference type="PROSITE" id="PS51462">
    <property type="entry name" value="NUDIX"/>
    <property type="match status" value="1"/>
</dbReference>
<keyword evidence="3 4" id="KW-0378">Hydrolase</keyword>
<evidence type="ECO:0000313" key="8">
    <source>
        <dbReference type="Proteomes" id="UP000722989"/>
    </source>
</evidence>
<comment type="similarity">
    <text evidence="2 4">Belongs to the Nudix hydrolase family.</text>
</comment>
<evidence type="ECO:0000256" key="4">
    <source>
        <dbReference type="RuleBase" id="RU003476"/>
    </source>
</evidence>
<dbReference type="SUPFAM" id="SSF55811">
    <property type="entry name" value="Nudix"/>
    <property type="match status" value="1"/>
</dbReference>
<evidence type="ECO:0000256" key="3">
    <source>
        <dbReference type="ARBA" id="ARBA00022801"/>
    </source>
</evidence>
<feature type="domain" description="Nudix hydrolase" evidence="6">
    <location>
        <begin position="34"/>
        <end position="167"/>
    </location>
</feature>
<dbReference type="EMBL" id="JAATVY010000013">
    <property type="protein sequence ID" value="NJC71738.1"/>
    <property type="molecule type" value="Genomic_DNA"/>
</dbReference>
<dbReference type="PRINTS" id="PR00502">
    <property type="entry name" value="NUDIXFAMILY"/>
</dbReference>
<organism evidence="7 8">
    <name type="scientific">Planosporangium thailandense</name>
    <dbReference type="NCBI Taxonomy" id="765197"/>
    <lineage>
        <taxon>Bacteria</taxon>
        <taxon>Bacillati</taxon>
        <taxon>Actinomycetota</taxon>
        <taxon>Actinomycetes</taxon>
        <taxon>Micromonosporales</taxon>
        <taxon>Micromonosporaceae</taxon>
        <taxon>Planosporangium</taxon>
    </lineage>
</organism>
<dbReference type="PANTHER" id="PTHR43046:SF14">
    <property type="entry name" value="MUTT_NUDIX FAMILY PROTEIN"/>
    <property type="match status" value="1"/>
</dbReference>
<evidence type="ECO:0000313" key="7">
    <source>
        <dbReference type="EMBL" id="NJC71738.1"/>
    </source>
</evidence>
<dbReference type="Gene3D" id="3.90.79.10">
    <property type="entry name" value="Nucleoside Triphosphate Pyrophosphohydrolase"/>
    <property type="match status" value="1"/>
</dbReference>
<reference evidence="7 8" key="1">
    <citation type="submission" date="2020-03" db="EMBL/GenBank/DDBJ databases">
        <title>WGS of the type strain of Planosporangium spp.</title>
        <authorList>
            <person name="Thawai C."/>
        </authorList>
    </citation>
    <scope>NUCLEOTIDE SEQUENCE [LARGE SCALE GENOMIC DNA]</scope>
    <source>
        <strain evidence="7 8">TBRC 5610</strain>
    </source>
</reference>